<comment type="caution">
    <text evidence="1">The sequence shown here is derived from an EMBL/GenBank/DDBJ whole genome shotgun (WGS) entry which is preliminary data.</text>
</comment>
<evidence type="ECO:0000313" key="2">
    <source>
        <dbReference type="Proteomes" id="UP000249390"/>
    </source>
</evidence>
<sequence>MWLMKMNRVLVFRSSSLSPINMLMMIIEVKLPGIFCHRGIASGNPSSRPLHYQSLLYIPLDEYPHHAAANAYIKSMTLKVFRHPSCCYAHTTDFTFTLLAGIFKRGFALDTVLINALIQRLFGIGLEEDAYDLFIMLTKKNLFQPNADTFLIMTHEHLIRLYDWRMMNTSILSGGSLCGTRPSN</sequence>
<gene>
    <name evidence="1" type="ORF">DM860_016311</name>
</gene>
<dbReference type="Proteomes" id="UP000249390">
    <property type="component" value="Unassembled WGS sequence"/>
</dbReference>
<protein>
    <submittedName>
        <fullName evidence="1">Uncharacterized protein</fullName>
    </submittedName>
</protein>
<dbReference type="AlphaFoldDB" id="A0A328E6K2"/>
<accession>A0A328E6K2</accession>
<name>A0A328E6K2_9ASTE</name>
<dbReference type="EMBL" id="NQVE01000028">
    <property type="protein sequence ID" value="RAL53076.1"/>
    <property type="molecule type" value="Genomic_DNA"/>
</dbReference>
<evidence type="ECO:0000313" key="1">
    <source>
        <dbReference type="EMBL" id="RAL53076.1"/>
    </source>
</evidence>
<organism evidence="1 2">
    <name type="scientific">Cuscuta australis</name>
    <dbReference type="NCBI Taxonomy" id="267555"/>
    <lineage>
        <taxon>Eukaryota</taxon>
        <taxon>Viridiplantae</taxon>
        <taxon>Streptophyta</taxon>
        <taxon>Embryophyta</taxon>
        <taxon>Tracheophyta</taxon>
        <taxon>Spermatophyta</taxon>
        <taxon>Magnoliopsida</taxon>
        <taxon>eudicotyledons</taxon>
        <taxon>Gunneridae</taxon>
        <taxon>Pentapetalae</taxon>
        <taxon>asterids</taxon>
        <taxon>lamiids</taxon>
        <taxon>Solanales</taxon>
        <taxon>Convolvulaceae</taxon>
        <taxon>Cuscuteae</taxon>
        <taxon>Cuscuta</taxon>
        <taxon>Cuscuta subgen. Grammica</taxon>
        <taxon>Cuscuta sect. Cleistogrammica</taxon>
    </lineage>
</organism>
<proteinExistence type="predicted"/>
<keyword evidence="2" id="KW-1185">Reference proteome</keyword>
<reference evidence="1 2" key="1">
    <citation type="submission" date="2018-06" db="EMBL/GenBank/DDBJ databases">
        <title>The Genome of Cuscuta australis (Dodder) Provides Insight into the Evolution of Plant Parasitism.</title>
        <authorList>
            <person name="Liu H."/>
        </authorList>
    </citation>
    <scope>NUCLEOTIDE SEQUENCE [LARGE SCALE GENOMIC DNA]</scope>
    <source>
        <strain evidence="2">cv. Yunnan</strain>
        <tissue evidence="1">Vines</tissue>
    </source>
</reference>